<comment type="caution">
    <text evidence="6">The sequence shown here is derived from an EMBL/GenBank/DDBJ whole genome shotgun (WGS) entry which is preliminary data.</text>
</comment>
<evidence type="ECO:0000259" key="5">
    <source>
        <dbReference type="PROSITE" id="PS50089"/>
    </source>
</evidence>
<dbReference type="GO" id="GO:0008270">
    <property type="term" value="F:zinc ion binding"/>
    <property type="evidence" value="ECO:0007669"/>
    <property type="project" value="UniProtKB-KW"/>
</dbReference>
<dbReference type="SMART" id="SM00184">
    <property type="entry name" value="RING"/>
    <property type="match status" value="1"/>
</dbReference>
<dbReference type="InterPro" id="IPR001841">
    <property type="entry name" value="Znf_RING"/>
</dbReference>
<keyword evidence="3" id="KW-0862">Zinc</keyword>
<dbReference type="Gene3D" id="3.30.40.10">
    <property type="entry name" value="Zinc/RING finger domain, C3HC4 (zinc finger)"/>
    <property type="match status" value="1"/>
</dbReference>
<dbReference type="EMBL" id="CAVMBE010000006">
    <property type="protein sequence ID" value="CAK3842073.1"/>
    <property type="molecule type" value="Genomic_DNA"/>
</dbReference>
<protein>
    <submittedName>
        <fullName evidence="6">Tripartite motif-containing 60</fullName>
    </submittedName>
</protein>
<gene>
    <name evidence="6" type="ORF">LECACI_7A001513</name>
</gene>
<dbReference type="InterPro" id="IPR047126">
    <property type="entry name" value="RNF141-like"/>
</dbReference>
<dbReference type="PANTHER" id="PTHR12109">
    <property type="entry name" value="RING FINGER PROTEIN 141-RELATED"/>
    <property type="match status" value="1"/>
</dbReference>
<sequence>MQTRTQFLEHGLVPVQNASKHEENEECAICTDAFEDPVALAPCTHAFCRKCITAWLAQRSKNTCPSCRRVLFAVDDADRGPVGRERVLVMSQALQHSGLLDGTYREFNEEIELNRHAMNRATASANRWLAEAHHPLTASGPAVVERKYLGYHLVAMANLLQGYARAAGRSYSRRDLRDWRLIVNALYAVLGEEDGRQIDAATLPDSLRRKVQVSLMRERANVGRWFQGSDADAESSTGDLDVLLSYMAAKAAEEFARREERRSAVRRERTVVGKVGLILKQYFFS</sequence>
<dbReference type="Pfam" id="PF00097">
    <property type="entry name" value="zf-C3HC4"/>
    <property type="match status" value="1"/>
</dbReference>
<dbReference type="AlphaFoldDB" id="A0AAI8YT37"/>
<evidence type="ECO:0000256" key="3">
    <source>
        <dbReference type="ARBA" id="ARBA00022833"/>
    </source>
</evidence>
<proteinExistence type="predicted"/>
<dbReference type="SUPFAM" id="SSF57850">
    <property type="entry name" value="RING/U-box"/>
    <property type="match status" value="1"/>
</dbReference>
<reference evidence="6" key="1">
    <citation type="submission" date="2023-11" db="EMBL/GenBank/DDBJ databases">
        <authorList>
            <person name="Alioto T."/>
            <person name="Alioto T."/>
            <person name="Gomez Garrido J."/>
        </authorList>
    </citation>
    <scope>NUCLEOTIDE SEQUENCE</scope>
</reference>
<evidence type="ECO:0000256" key="4">
    <source>
        <dbReference type="PROSITE-ProRule" id="PRU00175"/>
    </source>
</evidence>
<accession>A0AAI8YT37</accession>
<dbReference type="InterPro" id="IPR017907">
    <property type="entry name" value="Znf_RING_CS"/>
</dbReference>
<evidence type="ECO:0000256" key="1">
    <source>
        <dbReference type="ARBA" id="ARBA00022723"/>
    </source>
</evidence>
<dbReference type="InterPro" id="IPR013083">
    <property type="entry name" value="Znf_RING/FYVE/PHD"/>
</dbReference>
<organism evidence="6 7">
    <name type="scientific">Lecanosticta acicola</name>
    <dbReference type="NCBI Taxonomy" id="111012"/>
    <lineage>
        <taxon>Eukaryota</taxon>
        <taxon>Fungi</taxon>
        <taxon>Dikarya</taxon>
        <taxon>Ascomycota</taxon>
        <taxon>Pezizomycotina</taxon>
        <taxon>Dothideomycetes</taxon>
        <taxon>Dothideomycetidae</taxon>
        <taxon>Mycosphaerellales</taxon>
        <taxon>Mycosphaerellaceae</taxon>
        <taxon>Lecanosticta</taxon>
    </lineage>
</organism>
<evidence type="ECO:0000313" key="7">
    <source>
        <dbReference type="Proteomes" id="UP001296104"/>
    </source>
</evidence>
<feature type="domain" description="RING-type" evidence="5">
    <location>
        <begin position="27"/>
        <end position="68"/>
    </location>
</feature>
<dbReference type="InterPro" id="IPR018957">
    <property type="entry name" value="Znf_C3HC4_RING-type"/>
</dbReference>
<keyword evidence="1" id="KW-0479">Metal-binding</keyword>
<keyword evidence="7" id="KW-1185">Reference proteome</keyword>
<keyword evidence="2 4" id="KW-0863">Zinc-finger</keyword>
<dbReference type="Proteomes" id="UP001296104">
    <property type="component" value="Unassembled WGS sequence"/>
</dbReference>
<evidence type="ECO:0000256" key="2">
    <source>
        <dbReference type="ARBA" id="ARBA00022771"/>
    </source>
</evidence>
<name>A0AAI8YT37_9PEZI</name>
<evidence type="ECO:0000313" key="6">
    <source>
        <dbReference type="EMBL" id="CAK3842073.1"/>
    </source>
</evidence>
<dbReference type="PROSITE" id="PS00518">
    <property type="entry name" value="ZF_RING_1"/>
    <property type="match status" value="1"/>
</dbReference>
<dbReference type="PROSITE" id="PS50089">
    <property type="entry name" value="ZF_RING_2"/>
    <property type="match status" value="1"/>
</dbReference>